<gene>
    <name evidence="1" type="ORF">K450DRAFT_264123</name>
</gene>
<dbReference type="GeneID" id="75918096"/>
<dbReference type="RefSeq" id="XP_051439921.1">
    <property type="nucleotide sequence ID" value="XM_051592754.1"/>
</dbReference>
<reference evidence="1" key="2">
    <citation type="journal article" date="2022" name="Proc. Natl. Acad. Sci. U.S.A.">
        <title>Diploid-dominant life cycles characterize the early evolution of Fungi.</title>
        <authorList>
            <person name="Amses K.R."/>
            <person name="Simmons D.R."/>
            <person name="Longcore J.E."/>
            <person name="Mondo S.J."/>
            <person name="Seto K."/>
            <person name="Jeronimo G.H."/>
            <person name="Bonds A.E."/>
            <person name="Quandt C.A."/>
            <person name="Davis W.J."/>
            <person name="Chang Y."/>
            <person name="Federici B.A."/>
            <person name="Kuo A."/>
            <person name="LaButti K."/>
            <person name="Pangilinan J."/>
            <person name="Andreopoulos W."/>
            <person name="Tritt A."/>
            <person name="Riley R."/>
            <person name="Hundley H."/>
            <person name="Johnson J."/>
            <person name="Lipzen A."/>
            <person name="Barry K."/>
            <person name="Lang B.F."/>
            <person name="Cuomo C.A."/>
            <person name="Buchler N.E."/>
            <person name="Grigoriev I.V."/>
            <person name="Spatafora J.W."/>
            <person name="Stajich J.E."/>
            <person name="James T.Y."/>
        </authorList>
    </citation>
    <scope>NUCLEOTIDE SEQUENCE</scope>
    <source>
        <strain evidence="1">AG</strain>
    </source>
</reference>
<dbReference type="AlphaFoldDB" id="A0AAD5E3L6"/>
<protein>
    <submittedName>
        <fullName evidence="1">Uncharacterized protein</fullName>
    </submittedName>
</protein>
<dbReference type="Proteomes" id="UP001206595">
    <property type="component" value="Unassembled WGS sequence"/>
</dbReference>
<proteinExistence type="predicted"/>
<accession>A0AAD5E3L6</accession>
<comment type="caution">
    <text evidence="1">The sequence shown here is derived from an EMBL/GenBank/DDBJ whole genome shotgun (WGS) entry which is preliminary data.</text>
</comment>
<keyword evidence="2" id="KW-1185">Reference proteome</keyword>
<name>A0AAD5E3L6_UMBRA</name>
<evidence type="ECO:0000313" key="1">
    <source>
        <dbReference type="EMBL" id="KAI8574915.1"/>
    </source>
</evidence>
<sequence>MVICLSIGSMTVSKLSATSHPQSPKSAEVYLTLPSPSPSIPPSLFAQFPSPVHQPLGLPVA</sequence>
<reference evidence="1" key="1">
    <citation type="submission" date="2021-06" db="EMBL/GenBank/DDBJ databases">
        <authorList>
            <consortium name="DOE Joint Genome Institute"/>
            <person name="Mondo S.J."/>
            <person name="Amses K.R."/>
            <person name="Simmons D.R."/>
            <person name="Longcore J.E."/>
            <person name="Seto K."/>
            <person name="Alves G.H."/>
            <person name="Bonds A.E."/>
            <person name="Quandt C.A."/>
            <person name="Davis W.J."/>
            <person name="Chang Y."/>
            <person name="Letcher P.M."/>
            <person name="Powell M.J."/>
            <person name="Kuo A."/>
            <person name="Labutti K."/>
            <person name="Pangilinan J."/>
            <person name="Andreopoulos W."/>
            <person name="Tritt A."/>
            <person name="Riley R."/>
            <person name="Hundley H."/>
            <person name="Johnson J."/>
            <person name="Lipzen A."/>
            <person name="Barry K."/>
            <person name="Berbee M.L."/>
            <person name="Buchler N.E."/>
            <person name="Grigoriev I.V."/>
            <person name="Spatafora J.W."/>
            <person name="Stajich J.E."/>
            <person name="James T.Y."/>
        </authorList>
    </citation>
    <scope>NUCLEOTIDE SEQUENCE</scope>
    <source>
        <strain evidence="1">AG</strain>
    </source>
</reference>
<dbReference type="EMBL" id="MU621038">
    <property type="protein sequence ID" value="KAI8574915.1"/>
    <property type="molecule type" value="Genomic_DNA"/>
</dbReference>
<evidence type="ECO:0000313" key="2">
    <source>
        <dbReference type="Proteomes" id="UP001206595"/>
    </source>
</evidence>
<organism evidence="1 2">
    <name type="scientific">Umbelopsis ramanniana AG</name>
    <dbReference type="NCBI Taxonomy" id="1314678"/>
    <lineage>
        <taxon>Eukaryota</taxon>
        <taxon>Fungi</taxon>
        <taxon>Fungi incertae sedis</taxon>
        <taxon>Mucoromycota</taxon>
        <taxon>Mucoromycotina</taxon>
        <taxon>Umbelopsidomycetes</taxon>
        <taxon>Umbelopsidales</taxon>
        <taxon>Umbelopsidaceae</taxon>
        <taxon>Umbelopsis</taxon>
    </lineage>
</organism>